<dbReference type="Proteomes" id="UP000612899">
    <property type="component" value="Unassembled WGS sequence"/>
</dbReference>
<protein>
    <recommendedName>
        <fullName evidence="6">Tetratricopeptide repeat protein</fullName>
    </recommendedName>
</protein>
<dbReference type="InterPro" id="IPR053137">
    <property type="entry name" value="NLR-like"/>
</dbReference>
<dbReference type="Pfam" id="PF01656">
    <property type="entry name" value="CbiA"/>
    <property type="match status" value="1"/>
</dbReference>
<dbReference type="NCBIfam" id="NF047398">
    <property type="entry name" value="AAA_KGGVGR"/>
    <property type="match status" value="1"/>
</dbReference>
<accession>A0A8J3VHX2</accession>
<feature type="domain" description="DUF7779" evidence="3">
    <location>
        <begin position="729"/>
        <end position="819"/>
    </location>
</feature>
<sequence length="1308" mass="145645">MIPDRRRSQVITFYSFKGGVGRTMALANVAWILASTGRRVLAVDWDLESPGLHRYFSPFLRDRDLRHSPGVINATMRFSAAATRADSPLNSDEIRDLAKIKDFATSLERYDFPKGGSIDFVPAGEQVAEYSRMVSHFDWDHFYTRLNGEEFLLALADDMRRNYDIALIDSRTGLSDNAGICTVALPDAVVNCFGFNNQSIEGAVAIARNIRRLRPRGVRMFPVPTRVEDGETAKLDRRRSLAQQRFAEYVAALGYSDASKYWGSVEIPYKVFYAYEETLAAFGDRSHQEGTLLAAYERLASELVGERCTLAAISEASRQAWAAEFEHRGVANPDNILIAYIPRDRIWAEWVQHQLRAAGQRCAMQDMTGQVNVAEAMSRVDRLIVLLSRESMHTPQILTWWDAGGKREAPGAGRFLVSVRVDGYPLQHPFDARESVEMVNLDGRRARQALLNRLAMRDVLEAEGLGPAAPTPRFPFEPARVWQVPARNTNFVGRDAALEELRGRLNSSNAMAGPAVLQGIGGVGKTQIATEYLHRFAADYDIAWWISADQPAMIVTALADLAQKLELPIAGRADEQVQSVLESLRLGVPFDNWVIVFDNHTMDPELLRPYLPTGNGDVIVTTPGQEWSRQAWTLDVNVFDRSESVSLLMRRVGGLTADDADSIAAKLGDLPLAIEQAAALLEATAMSAASYLEILDEHMARILNEPPPPGYRHAVAETWRLSQRRLREKTPAAAFLVELCSFLSPEPIPTDLFDSAGMVEALATVDTNLRDKLMRSSLVREITRFGLARVDSVVWSDHPVRALKMHRLVQSVIRSDLPEQVRVIRQGQVHVILANARPGEPTDQKNWPAYQGLLAHLEPSDTLASPEPESRQLVIDTVRYLRYRGDYAGAQGLAERALALWVPKFGEDDLYVLRIRSELANTLLEHGEYPRSIETYADIVQRMSGSLGPTHPYTLVALGGQAAAYRGIGKYAEARLLDERTFTAWHAAQGGDGERTLMAANNLAISLRLMGDFAGAKLRDEDTLARYERTLAKGHRWTLLSRVAYGRDLREVGELVQSQAVLESVLTDCHKELGETDSITLSASKSLAVTLRRLGQTEESREVIDKTFAQYQRVFKHDHPNRLNCELEVACIESAQGNHEGAYTRARDVLERYQHAHGADHPFAMGAANDMAIFLLREGRFAEATPILEDAIDGFQARLPDHPYTVFCQMNLANARFAAGDIETARGLDEKCIGQLRRLFVNRSHPTLLAAAANLIASMRASGDQHGADALYDNTYRIAEDNYGAQYPHTVAIREGERINSDIEPPET</sequence>
<dbReference type="SUPFAM" id="SSF48452">
    <property type="entry name" value="TPR-like"/>
    <property type="match status" value="3"/>
</dbReference>
<dbReference type="InterPro" id="IPR011990">
    <property type="entry name" value="TPR-like_helical_dom_sf"/>
</dbReference>
<dbReference type="PANTHER" id="PTHR46082">
    <property type="entry name" value="ATP/GTP-BINDING PROTEIN-RELATED"/>
    <property type="match status" value="1"/>
</dbReference>
<evidence type="ECO:0000313" key="5">
    <source>
        <dbReference type="Proteomes" id="UP000612899"/>
    </source>
</evidence>
<dbReference type="InterPro" id="IPR056681">
    <property type="entry name" value="DUF7779"/>
</dbReference>
<dbReference type="Pfam" id="PF13374">
    <property type="entry name" value="TPR_10"/>
    <property type="match status" value="1"/>
</dbReference>
<evidence type="ECO:0000259" key="2">
    <source>
        <dbReference type="Pfam" id="PF13676"/>
    </source>
</evidence>
<evidence type="ECO:0000259" key="1">
    <source>
        <dbReference type="Pfam" id="PF01656"/>
    </source>
</evidence>
<feature type="domain" description="TIR" evidence="2">
    <location>
        <begin position="336"/>
        <end position="446"/>
    </location>
</feature>
<evidence type="ECO:0008006" key="6">
    <source>
        <dbReference type="Google" id="ProtNLM"/>
    </source>
</evidence>
<dbReference type="PANTHER" id="PTHR46082:SF6">
    <property type="entry name" value="AAA+ ATPASE DOMAIN-CONTAINING PROTEIN-RELATED"/>
    <property type="match status" value="1"/>
</dbReference>
<dbReference type="NCBIfam" id="NF040586">
    <property type="entry name" value="FxSxx_TPR"/>
    <property type="match status" value="1"/>
</dbReference>
<reference evidence="4" key="1">
    <citation type="submission" date="2021-01" db="EMBL/GenBank/DDBJ databases">
        <title>Whole genome shotgun sequence of Rhizocola hellebori NBRC 109834.</title>
        <authorList>
            <person name="Komaki H."/>
            <person name="Tamura T."/>
        </authorList>
    </citation>
    <scope>NUCLEOTIDE SEQUENCE</scope>
    <source>
        <strain evidence="4">NBRC 109834</strain>
    </source>
</reference>
<proteinExistence type="predicted"/>
<dbReference type="Pfam" id="PF13676">
    <property type="entry name" value="TIR_2"/>
    <property type="match status" value="1"/>
</dbReference>
<feature type="domain" description="CobQ/CobB/MinD/ParA nucleotide binding" evidence="1">
    <location>
        <begin position="11"/>
        <end position="96"/>
    </location>
</feature>
<dbReference type="Pfam" id="PF13424">
    <property type="entry name" value="TPR_12"/>
    <property type="match status" value="3"/>
</dbReference>
<keyword evidence="5" id="KW-1185">Reference proteome</keyword>
<evidence type="ECO:0000313" key="4">
    <source>
        <dbReference type="EMBL" id="GIH06955.1"/>
    </source>
</evidence>
<evidence type="ECO:0000259" key="3">
    <source>
        <dbReference type="Pfam" id="PF25000"/>
    </source>
</evidence>
<dbReference type="Gene3D" id="3.40.50.300">
    <property type="entry name" value="P-loop containing nucleotide triphosphate hydrolases"/>
    <property type="match status" value="2"/>
</dbReference>
<dbReference type="EMBL" id="BONY01000032">
    <property type="protein sequence ID" value="GIH06955.1"/>
    <property type="molecule type" value="Genomic_DNA"/>
</dbReference>
<dbReference type="Pfam" id="PF25000">
    <property type="entry name" value="DUF7779"/>
    <property type="match status" value="1"/>
</dbReference>
<name>A0A8J3VHX2_9ACTN</name>
<organism evidence="4 5">
    <name type="scientific">Rhizocola hellebori</name>
    <dbReference type="NCBI Taxonomy" id="1392758"/>
    <lineage>
        <taxon>Bacteria</taxon>
        <taxon>Bacillati</taxon>
        <taxon>Actinomycetota</taxon>
        <taxon>Actinomycetes</taxon>
        <taxon>Micromonosporales</taxon>
        <taxon>Micromonosporaceae</taxon>
        <taxon>Rhizocola</taxon>
    </lineage>
</organism>
<dbReference type="Gene3D" id="1.25.40.10">
    <property type="entry name" value="Tetratricopeptide repeat domain"/>
    <property type="match status" value="2"/>
</dbReference>
<dbReference type="InterPro" id="IPR027417">
    <property type="entry name" value="P-loop_NTPase"/>
</dbReference>
<dbReference type="GO" id="GO:0007165">
    <property type="term" value="P:signal transduction"/>
    <property type="evidence" value="ECO:0007669"/>
    <property type="project" value="InterPro"/>
</dbReference>
<dbReference type="SUPFAM" id="SSF52540">
    <property type="entry name" value="P-loop containing nucleoside triphosphate hydrolases"/>
    <property type="match status" value="2"/>
</dbReference>
<dbReference type="RefSeq" id="WP_203910766.1">
    <property type="nucleotide sequence ID" value="NZ_BONY01000032.1"/>
</dbReference>
<dbReference type="InterPro" id="IPR000157">
    <property type="entry name" value="TIR_dom"/>
</dbReference>
<dbReference type="InterPro" id="IPR002586">
    <property type="entry name" value="CobQ/CobB/MinD/ParA_Nub-bd_dom"/>
</dbReference>
<gene>
    <name evidence="4" type="ORF">Rhe02_50220</name>
</gene>
<comment type="caution">
    <text evidence="4">The sequence shown here is derived from an EMBL/GenBank/DDBJ whole genome shotgun (WGS) entry which is preliminary data.</text>
</comment>